<feature type="region of interest" description="Disordered" evidence="9">
    <location>
        <begin position="157"/>
        <end position="185"/>
    </location>
</feature>
<evidence type="ECO:0000256" key="7">
    <source>
        <dbReference type="ARBA" id="ARBA00035133"/>
    </source>
</evidence>
<comment type="similarity">
    <text evidence="2">Belongs to the mitochondrion-specific ribosomal protein mS31 family.</text>
</comment>
<feature type="compositionally biased region" description="Polar residues" evidence="9">
    <location>
        <begin position="159"/>
        <end position="179"/>
    </location>
</feature>
<evidence type="ECO:0000256" key="9">
    <source>
        <dbReference type="SAM" id="MobiDB-lite"/>
    </source>
</evidence>
<dbReference type="Ensembl" id="ENSPSTT00000006147.1">
    <property type="protein sequence ID" value="ENSPSTP00000005857.1"/>
    <property type="gene ID" value="ENSPSTG00000004136.1"/>
</dbReference>
<comment type="subcellular location">
    <subcellularLocation>
        <location evidence="1">Mitochondrion</location>
    </subcellularLocation>
</comment>
<evidence type="ECO:0000256" key="1">
    <source>
        <dbReference type="ARBA" id="ARBA00004173"/>
    </source>
</evidence>
<keyword evidence="4" id="KW-0689">Ribosomal protein</keyword>
<keyword evidence="11" id="KW-1185">Reference proteome</keyword>
<dbReference type="InterPro" id="IPR026299">
    <property type="entry name" value="MRP-S31"/>
</dbReference>
<accession>A0A8C9EU28</accession>
<sequence>MWRFTSFEAVLGPQDHNPDVTLPAHSSRAGRNAVARNARRSSRSRPAVLRGRRGCERRAEGAMWGCFRGSGRFLLLAGAARHCGRPHSRTQKLFSTSSVLSTTKDESTASTDGTTTVASKEGAAETPKQKLLKMIGNMKVEVTTKRKFQQLKEQEIKKQATNKQEGLDSEGSTFQSTAEDVQRGKPLNPELVRAASAVASSFPRSKEQAESELLAQLRRHEETTDKQRRGGTVNIRIPLATGRNHIMPSCGKIGRPLRFLRGTKGHH</sequence>
<dbReference type="PANTHER" id="PTHR13231:SF3">
    <property type="entry name" value="SMALL RIBOSOMAL SUBUNIT PROTEIN MS31"/>
    <property type="match status" value="1"/>
</dbReference>
<dbReference type="AlphaFoldDB" id="A0A8C9EU28"/>
<evidence type="ECO:0000256" key="8">
    <source>
        <dbReference type="ARBA" id="ARBA00035363"/>
    </source>
</evidence>
<evidence type="ECO:0000256" key="3">
    <source>
        <dbReference type="ARBA" id="ARBA00022946"/>
    </source>
</evidence>
<dbReference type="GO" id="GO:0005763">
    <property type="term" value="C:mitochondrial small ribosomal subunit"/>
    <property type="evidence" value="ECO:0007669"/>
    <property type="project" value="InterPro"/>
</dbReference>
<reference evidence="10" key="1">
    <citation type="submission" date="2025-08" db="UniProtKB">
        <authorList>
            <consortium name="Ensembl"/>
        </authorList>
    </citation>
    <scope>IDENTIFICATION</scope>
</reference>
<evidence type="ECO:0000256" key="2">
    <source>
        <dbReference type="ARBA" id="ARBA00011057"/>
    </source>
</evidence>
<dbReference type="PANTHER" id="PTHR13231">
    <property type="entry name" value="MITOCHONDRIAL RIBOSOMAL PROTEIN S31"/>
    <property type="match status" value="1"/>
</dbReference>
<keyword evidence="3" id="KW-0809">Transit peptide</keyword>
<reference evidence="10" key="2">
    <citation type="submission" date="2025-09" db="UniProtKB">
        <authorList>
            <consortium name="Ensembl"/>
        </authorList>
    </citation>
    <scope>IDENTIFICATION</scope>
</reference>
<feature type="compositionally biased region" description="Polar residues" evidence="9">
    <location>
        <begin position="94"/>
        <end position="118"/>
    </location>
</feature>
<keyword evidence="6" id="KW-0687">Ribonucleoprotein</keyword>
<dbReference type="GO" id="GO:0003735">
    <property type="term" value="F:structural constituent of ribosome"/>
    <property type="evidence" value="ECO:0007669"/>
    <property type="project" value="InterPro"/>
</dbReference>
<organism evidence="10 11">
    <name type="scientific">Pavo cristatus</name>
    <name type="common">Indian peafowl</name>
    <name type="synonym">Blue peafowl</name>
    <dbReference type="NCBI Taxonomy" id="9049"/>
    <lineage>
        <taxon>Eukaryota</taxon>
        <taxon>Metazoa</taxon>
        <taxon>Chordata</taxon>
        <taxon>Craniata</taxon>
        <taxon>Vertebrata</taxon>
        <taxon>Euteleostomi</taxon>
        <taxon>Archelosauria</taxon>
        <taxon>Archosauria</taxon>
        <taxon>Dinosauria</taxon>
        <taxon>Saurischia</taxon>
        <taxon>Theropoda</taxon>
        <taxon>Coelurosauria</taxon>
        <taxon>Aves</taxon>
        <taxon>Neognathae</taxon>
        <taxon>Galloanserae</taxon>
        <taxon>Galliformes</taxon>
        <taxon>Phasianidae</taxon>
        <taxon>Phasianinae</taxon>
        <taxon>Pavo</taxon>
    </lineage>
</organism>
<feature type="compositionally biased region" description="Low complexity" evidence="9">
    <location>
        <begin position="26"/>
        <end position="36"/>
    </location>
</feature>
<evidence type="ECO:0000313" key="11">
    <source>
        <dbReference type="Proteomes" id="UP000694428"/>
    </source>
</evidence>
<feature type="region of interest" description="Disordered" evidence="9">
    <location>
        <begin position="13"/>
        <end position="52"/>
    </location>
</feature>
<proteinExistence type="inferred from homology"/>
<evidence type="ECO:0000256" key="4">
    <source>
        <dbReference type="ARBA" id="ARBA00022980"/>
    </source>
</evidence>
<evidence type="ECO:0000256" key="5">
    <source>
        <dbReference type="ARBA" id="ARBA00023128"/>
    </source>
</evidence>
<dbReference type="Pfam" id="PF15433">
    <property type="entry name" value="MRP-S31"/>
    <property type="match status" value="1"/>
</dbReference>
<evidence type="ECO:0000256" key="6">
    <source>
        <dbReference type="ARBA" id="ARBA00023274"/>
    </source>
</evidence>
<feature type="region of interest" description="Disordered" evidence="9">
    <location>
        <begin position="94"/>
        <end position="125"/>
    </location>
</feature>
<keyword evidence="5" id="KW-0496">Mitochondrion</keyword>
<protein>
    <recommendedName>
        <fullName evidence="7">Small ribosomal subunit protein mS31</fullName>
    </recommendedName>
    <alternativeName>
        <fullName evidence="8">28S ribosomal protein S31, mitochondrial</fullName>
    </alternativeName>
</protein>
<dbReference type="Proteomes" id="UP000694428">
    <property type="component" value="Unplaced"/>
</dbReference>
<name>A0A8C9EU28_PAVCR</name>
<evidence type="ECO:0000313" key="10">
    <source>
        <dbReference type="Ensembl" id="ENSPSTP00000005857.1"/>
    </source>
</evidence>